<reference evidence="1" key="1">
    <citation type="submission" date="2020-05" db="EMBL/GenBank/DDBJ databases">
        <title>Large-scale comparative analyses of tick genomes elucidate their genetic diversity and vector capacities.</title>
        <authorList>
            <person name="Jia N."/>
            <person name="Wang J."/>
            <person name="Shi W."/>
            <person name="Du L."/>
            <person name="Sun Y."/>
            <person name="Zhan W."/>
            <person name="Jiang J."/>
            <person name="Wang Q."/>
            <person name="Zhang B."/>
            <person name="Ji P."/>
            <person name="Sakyi L.B."/>
            <person name="Cui X."/>
            <person name="Yuan T."/>
            <person name="Jiang B."/>
            <person name="Yang W."/>
            <person name="Lam T.T.-Y."/>
            <person name="Chang Q."/>
            <person name="Ding S."/>
            <person name="Wang X."/>
            <person name="Zhu J."/>
            <person name="Ruan X."/>
            <person name="Zhao L."/>
            <person name="Wei J."/>
            <person name="Que T."/>
            <person name="Du C."/>
            <person name="Cheng J."/>
            <person name="Dai P."/>
            <person name="Han X."/>
            <person name="Huang E."/>
            <person name="Gao Y."/>
            <person name="Liu J."/>
            <person name="Shao H."/>
            <person name="Ye R."/>
            <person name="Li L."/>
            <person name="Wei W."/>
            <person name="Wang X."/>
            <person name="Wang C."/>
            <person name="Yang T."/>
            <person name="Huo Q."/>
            <person name="Li W."/>
            <person name="Guo W."/>
            <person name="Chen H."/>
            <person name="Zhou L."/>
            <person name="Ni X."/>
            <person name="Tian J."/>
            <person name="Zhou Y."/>
            <person name="Sheng Y."/>
            <person name="Liu T."/>
            <person name="Pan Y."/>
            <person name="Xia L."/>
            <person name="Li J."/>
            <person name="Zhao F."/>
            <person name="Cao W."/>
        </authorList>
    </citation>
    <scope>NUCLEOTIDE SEQUENCE</scope>
    <source>
        <strain evidence="1">Dsil-2018</strain>
    </source>
</reference>
<dbReference type="EMBL" id="CM023477">
    <property type="protein sequence ID" value="KAH7938012.1"/>
    <property type="molecule type" value="Genomic_DNA"/>
</dbReference>
<sequence>MRPINQPLVHSADEDLVASSPHSDNTEDRGDRETRGRCDDDKQHHVRAAALAFDSGEQQPGAMYAQNGDALDGGGLAQPLLGAPVKRRRSEDGERTKRARGADVQRGCESDGDLPSVGAQSTPHHHHHHHHHKKAAPTGADADHQPSSGGGDSVHGVCTLEEGSLKLKISLHRPHAVTPDGLSATGKPPSGDKADSSRPQSPLAKPEADGHRRDGEEEDALSDMTVHDTHSPAAQPTSPNAGSAVQKVETVFPVVESDSMHDIVALALSPVAPLVVRKVELPKAPSSQGVASELSTKDSLCTDILDTSIALLNNVIQVETQALCGLQSRHALSIPASKIALSTPAAAATSKVPSSEPNTDLLQSSRTPGNHAIPKELLPTMDTCAREHNAIGGRTRKSTTPGHYIAYQAPQNRRRLIQDTSKLRSKMRSPIDIPAPESLESRKSPQSFHHVHVSVGQNGGRGIVNHNSILDHPSVHARMFPPGATPARLAALLTTRMPQELSGAKPPAVQSKAGTSSDEHQPLDLSRAVNKPNLPKMSCVAQTTSSYVPPIMMFYMRSGSRQRLEGVIKKLWEKRNIPFRGRPRP</sequence>
<name>A0ACB8CAR8_DERSI</name>
<organism evidence="1 2">
    <name type="scientific">Dermacentor silvarum</name>
    <name type="common">Tick</name>
    <dbReference type="NCBI Taxonomy" id="543639"/>
    <lineage>
        <taxon>Eukaryota</taxon>
        <taxon>Metazoa</taxon>
        <taxon>Ecdysozoa</taxon>
        <taxon>Arthropoda</taxon>
        <taxon>Chelicerata</taxon>
        <taxon>Arachnida</taxon>
        <taxon>Acari</taxon>
        <taxon>Parasitiformes</taxon>
        <taxon>Ixodida</taxon>
        <taxon>Ixodoidea</taxon>
        <taxon>Ixodidae</taxon>
        <taxon>Rhipicephalinae</taxon>
        <taxon>Dermacentor</taxon>
    </lineage>
</organism>
<dbReference type="Proteomes" id="UP000821865">
    <property type="component" value="Chromosome 8"/>
</dbReference>
<comment type="caution">
    <text evidence="1">The sequence shown here is derived from an EMBL/GenBank/DDBJ whole genome shotgun (WGS) entry which is preliminary data.</text>
</comment>
<protein>
    <submittedName>
        <fullName evidence="1">Uncharacterized protein</fullName>
    </submittedName>
</protein>
<gene>
    <name evidence="1" type="ORF">HPB49_019115</name>
</gene>
<evidence type="ECO:0000313" key="1">
    <source>
        <dbReference type="EMBL" id="KAH7938012.1"/>
    </source>
</evidence>
<keyword evidence="2" id="KW-1185">Reference proteome</keyword>
<accession>A0ACB8CAR8</accession>
<proteinExistence type="predicted"/>
<evidence type="ECO:0000313" key="2">
    <source>
        <dbReference type="Proteomes" id="UP000821865"/>
    </source>
</evidence>